<name>A0A3B9ID56_9PROT</name>
<reference evidence="1 2" key="1">
    <citation type="journal article" date="2018" name="Nat. Biotechnol.">
        <title>A standardized bacterial taxonomy based on genome phylogeny substantially revises the tree of life.</title>
        <authorList>
            <person name="Parks D.H."/>
            <person name="Chuvochina M."/>
            <person name="Waite D.W."/>
            <person name="Rinke C."/>
            <person name="Skarshewski A."/>
            <person name="Chaumeil P.A."/>
            <person name="Hugenholtz P."/>
        </authorList>
    </citation>
    <scope>NUCLEOTIDE SEQUENCE [LARGE SCALE GENOMIC DNA]</scope>
    <source>
        <strain evidence="1">UBA8739</strain>
    </source>
</reference>
<dbReference type="EMBL" id="DMAI01000003">
    <property type="protein sequence ID" value="HAE45821.1"/>
    <property type="molecule type" value="Genomic_DNA"/>
</dbReference>
<evidence type="ECO:0000313" key="1">
    <source>
        <dbReference type="EMBL" id="HAE45821.1"/>
    </source>
</evidence>
<accession>A0A3B9ID56</accession>
<comment type="caution">
    <text evidence="1">The sequence shown here is derived from an EMBL/GenBank/DDBJ whole genome shotgun (WGS) entry which is preliminary data.</text>
</comment>
<proteinExistence type="predicted"/>
<sequence length="94" mass="10357">MNKINNLRSRADRLGLSIIRITTHAEARAEGGHIYTLAPVDWTDIEAEAAPVVTWSLTEMVAALTEIEAINAAIATEVRDIAMMEAGVARERRR</sequence>
<dbReference type="AlphaFoldDB" id="A0A3B9ID56"/>
<protein>
    <submittedName>
        <fullName evidence="1">Uncharacterized protein</fullName>
    </submittedName>
</protein>
<evidence type="ECO:0000313" key="2">
    <source>
        <dbReference type="Proteomes" id="UP000257706"/>
    </source>
</evidence>
<organism evidence="1 2">
    <name type="scientific">Tistrella mobilis</name>
    <dbReference type="NCBI Taxonomy" id="171437"/>
    <lineage>
        <taxon>Bacteria</taxon>
        <taxon>Pseudomonadati</taxon>
        <taxon>Pseudomonadota</taxon>
        <taxon>Alphaproteobacteria</taxon>
        <taxon>Geminicoccales</taxon>
        <taxon>Geminicoccaceae</taxon>
        <taxon>Tistrella</taxon>
    </lineage>
</organism>
<dbReference type="Proteomes" id="UP000257706">
    <property type="component" value="Unassembled WGS sequence"/>
</dbReference>
<gene>
    <name evidence="1" type="ORF">DCK97_00215</name>
</gene>